<dbReference type="Pfam" id="PF00010">
    <property type="entry name" value="HLH"/>
    <property type="match status" value="1"/>
</dbReference>
<dbReference type="SUPFAM" id="SSF47459">
    <property type="entry name" value="HLH, helix-loop-helix DNA-binding domain"/>
    <property type="match status" value="1"/>
</dbReference>
<dbReference type="GO" id="GO:0005634">
    <property type="term" value="C:nucleus"/>
    <property type="evidence" value="ECO:0007669"/>
    <property type="project" value="UniProtKB-SubCell"/>
</dbReference>
<feature type="region of interest" description="Disordered" evidence="6">
    <location>
        <begin position="285"/>
        <end position="363"/>
    </location>
</feature>
<name>A0A2U9BPY8_SCOMX</name>
<evidence type="ECO:0000256" key="4">
    <source>
        <dbReference type="ARBA" id="ARBA00023163"/>
    </source>
</evidence>
<keyword evidence="5" id="KW-0539">Nucleus</keyword>
<dbReference type="GO" id="GO:0000978">
    <property type="term" value="F:RNA polymerase II cis-regulatory region sequence-specific DNA binding"/>
    <property type="evidence" value="ECO:0007669"/>
    <property type="project" value="TreeGrafter"/>
</dbReference>
<feature type="compositionally biased region" description="Low complexity" evidence="6">
    <location>
        <begin position="285"/>
        <end position="296"/>
    </location>
</feature>
<evidence type="ECO:0000256" key="1">
    <source>
        <dbReference type="ARBA" id="ARBA00004123"/>
    </source>
</evidence>
<dbReference type="EMBL" id="CP026250">
    <property type="protein sequence ID" value="AWP05973.1"/>
    <property type="molecule type" value="Genomic_DNA"/>
</dbReference>
<evidence type="ECO:0000256" key="2">
    <source>
        <dbReference type="ARBA" id="ARBA00023015"/>
    </source>
</evidence>
<dbReference type="CDD" id="cd18930">
    <property type="entry name" value="bHLHzip_MXI1"/>
    <property type="match status" value="1"/>
</dbReference>
<dbReference type="Proteomes" id="UP000246464">
    <property type="component" value="Chromosome 8"/>
</dbReference>
<accession>A0A2U9BPY8</accession>
<comment type="subcellular location">
    <subcellularLocation>
        <location evidence="1">Nucleus</location>
    </subcellularLocation>
</comment>
<feature type="domain" description="BHLH" evidence="7">
    <location>
        <begin position="205"/>
        <end position="257"/>
    </location>
</feature>
<dbReference type="GO" id="GO:0000981">
    <property type="term" value="F:DNA-binding transcription factor activity, RNA polymerase II-specific"/>
    <property type="evidence" value="ECO:0007669"/>
    <property type="project" value="TreeGrafter"/>
</dbReference>
<protein>
    <submittedName>
        <fullName evidence="8">Putative max-interacting protein 1-like</fullName>
    </submittedName>
</protein>
<feature type="compositionally biased region" description="Acidic residues" evidence="6">
    <location>
        <begin position="320"/>
        <end position="330"/>
    </location>
</feature>
<keyword evidence="3" id="KW-0238">DNA-binding</keyword>
<evidence type="ECO:0000256" key="5">
    <source>
        <dbReference type="ARBA" id="ARBA00023242"/>
    </source>
</evidence>
<evidence type="ECO:0000313" key="9">
    <source>
        <dbReference type="Proteomes" id="UP000246464"/>
    </source>
</evidence>
<keyword evidence="9" id="KW-1185">Reference proteome</keyword>
<keyword evidence="4" id="KW-0804">Transcription</keyword>
<keyword evidence="2" id="KW-0805">Transcription regulation</keyword>
<organism evidence="8 9">
    <name type="scientific">Scophthalmus maximus</name>
    <name type="common">Turbot</name>
    <name type="synonym">Psetta maxima</name>
    <dbReference type="NCBI Taxonomy" id="52904"/>
    <lineage>
        <taxon>Eukaryota</taxon>
        <taxon>Metazoa</taxon>
        <taxon>Chordata</taxon>
        <taxon>Craniata</taxon>
        <taxon>Vertebrata</taxon>
        <taxon>Euteleostomi</taxon>
        <taxon>Actinopterygii</taxon>
        <taxon>Neopterygii</taxon>
        <taxon>Teleostei</taxon>
        <taxon>Neoteleostei</taxon>
        <taxon>Acanthomorphata</taxon>
        <taxon>Carangaria</taxon>
        <taxon>Pleuronectiformes</taxon>
        <taxon>Pleuronectoidei</taxon>
        <taxon>Scophthalmidae</taxon>
        <taxon>Scophthalmus</taxon>
    </lineage>
</organism>
<evidence type="ECO:0000256" key="6">
    <source>
        <dbReference type="SAM" id="MobiDB-lite"/>
    </source>
</evidence>
<feature type="compositionally biased region" description="Polar residues" evidence="6">
    <location>
        <begin position="354"/>
        <end position="363"/>
    </location>
</feature>
<reference evidence="8 9" key="1">
    <citation type="submission" date="2017-12" db="EMBL/GenBank/DDBJ databases">
        <title>Integrating genomic resources of turbot (Scophthalmus maximus) in depth evaluation of genetic and physical mapping variation across individuals.</title>
        <authorList>
            <person name="Martinez P."/>
        </authorList>
    </citation>
    <scope>NUCLEOTIDE SEQUENCE [LARGE SCALE GENOMIC DNA]</scope>
</reference>
<dbReference type="PANTHER" id="PTHR11969:SF13">
    <property type="entry name" value="MAX-INTERACTING PROTEIN 1"/>
    <property type="match status" value="1"/>
</dbReference>
<dbReference type="InterPro" id="IPR011598">
    <property type="entry name" value="bHLH_dom"/>
</dbReference>
<evidence type="ECO:0000259" key="7">
    <source>
        <dbReference type="PROSITE" id="PS50888"/>
    </source>
</evidence>
<dbReference type="InterPro" id="IPR036638">
    <property type="entry name" value="HLH_DNA-bd_sf"/>
</dbReference>
<evidence type="ECO:0000256" key="3">
    <source>
        <dbReference type="ARBA" id="ARBA00023125"/>
    </source>
</evidence>
<dbReference type="Gene3D" id="4.10.280.10">
    <property type="entry name" value="Helix-loop-helix DNA-binding domain"/>
    <property type="match status" value="1"/>
</dbReference>
<dbReference type="PROSITE" id="PS50888">
    <property type="entry name" value="BHLH"/>
    <property type="match status" value="1"/>
</dbReference>
<proteinExistence type="predicted"/>
<dbReference type="SMART" id="SM00353">
    <property type="entry name" value="HLH"/>
    <property type="match status" value="1"/>
</dbReference>
<dbReference type="AlphaFoldDB" id="A0A2U9BPY8"/>
<sequence length="375" mass="42344">MSSCPFDDVFRSGDSHMEQINTFLKNVQVLLEAARFLESAERKDGKCEHGYASAFPSNQEDTNYQRQRKFRNKKFSSNHNRQHMITCQRSLLIVKRTAVAEVRDRGQSDDSKNEEKKRPVVAAVCTANSSSPEGSTANDHGSLPRESMTAVQLINIQRLLEAADYLERKDRECEHGYASAFPSNQEDTNYQRQRKFRNKKFSSNHNRSTHNELEKNRRAHLRLCLERLKALIPLGPECNRHTTLGLLNKAKAHIKKLEDADRKSQYQLESLEREQRHLQRQLELLRGGSGAAAQSGPGEGERIRMDSVGSTLCSDRSDSEQEEIEVDVESTEFSHGELDSVSTASTSDLDDHSSLQSMASDEGYSSCSVKLAFSS</sequence>
<dbReference type="PANTHER" id="PTHR11969">
    <property type="entry name" value="MAX DIMERIZATION, MAD"/>
    <property type="match status" value="1"/>
</dbReference>
<evidence type="ECO:0000313" key="8">
    <source>
        <dbReference type="EMBL" id="AWP05973.1"/>
    </source>
</evidence>
<gene>
    <name evidence="8" type="ORF">SMAX5B_007397</name>
</gene>
<dbReference type="GO" id="GO:0046983">
    <property type="term" value="F:protein dimerization activity"/>
    <property type="evidence" value="ECO:0007669"/>
    <property type="project" value="InterPro"/>
</dbReference>